<dbReference type="PANTHER" id="PTHR35462">
    <property type="match status" value="1"/>
</dbReference>
<dbReference type="PIRSF" id="PIRSF034456">
    <property type="entry name" value="UCP034456"/>
    <property type="match status" value="1"/>
</dbReference>
<keyword evidence="1" id="KW-0732">Signal</keyword>
<dbReference type="PROSITE" id="PS51257">
    <property type="entry name" value="PROKAR_LIPOPROTEIN"/>
    <property type="match status" value="1"/>
</dbReference>
<dbReference type="Proteomes" id="UP000302163">
    <property type="component" value="Chromosome"/>
</dbReference>
<keyword evidence="3" id="KW-1185">Reference proteome</keyword>
<dbReference type="KEGG" id="izh:FEM41_23820"/>
<evidence type="ECO:0000313" key="2">
    <source>
        <dbReference type="EMBL" id="QCT22458.1"/>
    </source>
</evidence>
<keyword evidence="2" id="KW-0449">Lipoprotein</keyword>
<feature type="signal peptide" evidence="1">
    <location>
        <begin position="1"/>
        <end position="21"/>
    </location>
</feature>
<gene>
    <name evidence="2" type="ORF">FEM41_23820</name>
</gene>
<dbReference type="Pfam" id="PF10043">
    <property type="entry name" value="DUF2279"/>
    <property type="match status" value="1"/>
</dbReference>
<evidence type="ECO:0000313" key="3">
    <source>
        <dbReference type="Proteomes" id="UP000302163"/>
    </source>
</evidence>
<dbReference type="EMBL" id="CP040428">
    <property type="protein sequence ID" value="QCT22458.1"/>
    <property type="molecule type" value="Genomic_DNA"/>
</dbReference>
<accession>A0A4P8YQX7</accession>
<dbReference type="PANTHER" id="PTHR35462:SF2">
    <property type="entry name" value="TRANSMEMBRANE PROTEIN"/>
    <property type="match status" value="1"/>
</dbReference>
<dbReference type="InterPro" id="IPR018736">
    <property type="entry name" value="DUF2279_periplasmic_lipo"/>
</dbReference>
<dbReference type="NCBIfam" id="NF008028">
    <property type="entry name" value="PRK10759.1"/>
    <property type="match status" value="1"/>
</dbReference>
<dbReference type="RefSeq" id="WP_138098967.1">
    <property type="nucleotide sequence ID" value="NZ_CP040428.1"/>
</dbReference>
<dbReference type="OrthoDB" id="5625403at2"/>
<dbReference type="InterPro" id="IPR017028">
    <property type="entry name" value="UCP034456"/>
</dbReference>
<protein>
    <submittedName>
        <fullName evidence="2">YfiM family lipoprotein</fullName>
    </submittedName>
</protein>
<name>A0A4P8YQX7_9ENTR</name>
<reference evidence="2 3" key="1">
    <citation type="submission" date="2019-05" db="EMBL/GenBank/DDBJ databases">
        <title>Complete genome sequence of Izhakiella calystegiae KSNA2, an endophyte isolated from beach morning glory (Calystegia soldanella).</title>
        <authorList>
            <person name="Jiang L."/>
            <person name="Jeong J.C."/>
            <person name="Kim C.Y."/>
            <person name="Kim D.H."/>
            <person name="Kim S.W."/>
            <person name="Lee j."/>
        </authorList>
    </citation>
    <scope>NUCLEOTIDE SEQUENCE [LARGE SCALE GENOMIC DNA]</scope>
    <source>
        <strain evidence="2 3">KSNA2</strain>
    </source>
</reference>
<sequence>MRRTAVVIATLLLSGCGHHMANDSWGGEDKAQHFIASAMLAAAGTEYGLHQGYSRDRSASIGFMFSVSVGAGKELWDSRPAGTGWSWHDFAWDVAGATTGYAIWQLAGR</sequence>
<feature type="chain" id="PRO_5020247144" evidence="1">
    <location>
        <begin position="22"/>
        <end position="109"/>
    </location>
</feature>
<proteinExistence type="predicted"/>
<organism evidence="2 3">
    <name type="scientific">Jejubacter calystegiae</name>
    <dbReference type="NCBI Taxonomy" id="2579935"/>
    <lineage>
        <taxon>Bacteria</taxon>
        <taxon>Pseudomonadati</taxon>
        <taxon>Pseudomonadota</taxon>
        <taxon>Gammaproteobacteria</taxon>
        <taxon>Enterobacterales</taxon>
        <taxon>Enterobacteriaceae</taxon>
        <taxon>Jejubacter</taxon>
    </lineage>
</organism>
<dbReference type="AlphaFoldDB" id="A0A4P8YQX7"/>
<evidence type="ECO:0000256" key="1">
    <source>
        <dbReference type="SAM" id="SignalP"/>
    </source>
</evidence>